<dbReference type="Proteomes" id="UP000288675">
    <property type="component" value="Chromosome"/>
</dbReference>
<evidence type="ECO:0000256" key="7">
    <source>
        <dbReference type="ARBA" id="ARBA00023136"/>
    </source>
</evidence>
<evidence type="ECO:0000256" key="4">
    <source>
        <dbReference type="ARBA" id="ARBA00022475"/>
    </source>
</evidence>
<evidence type="ECO:0000313" key="9">
    <source>
        <dbReference type="EMBL" id="QAT65716.1"/>
    </source>
</evidence>
<dbReference type="PANTHER" id="PTHR43549:SF3">
    <property type="entry name" value="MULTIDRUG RESISTANCE PROTEIN YPNP-RELATED"/>
    <property type="match status" value="1"/>
</dbReference>
<feature type="transmembrane region" description="Helical" evidence="8">
    <location>
        <begin position="381"/>
        <end position="398"/>
    </location>
</feature>
<evidence type="ECO:0000256" key="2">
    <source>
        <dbReference type="ARBA" id="ARBA00010199"/>
    </source>
</evidence>
<dbReference type="KEGG" id="bgy:BGLY_2559"/>
<protein>
    <submittedName>
        <fullName evidence="9">MATE family efflux transporter</fullName>
    </submittedName>
</protein>
<accession>A0AAJ3YYW0</accession>
<dbReference type="NCBIfam" id="TIGR00797">
    <property type="entry name" value="matE"/>
    <property type="match status" value="1"/>
</dbReference>
<gene>
    <name evidence="9" type="ORF">EQZ20_12930</name>
</gene>
<evidence type="ECO:0000256" key="6">
    <source>
        <dbReference type="ARBA" id="ARBA00022989"/>
    </source>
</evidence>
<feature type="transmembrane region" description="Helical" evidence="8">
    <location>
        <begin position="279"/>
        <end position="302"/>
    </location>
</feature>
<dbReference type="GO" id="GO:0042910">
    <property type="term" value="F:xenobiotic transmembrane transporter activity"/>
    <property type="evidence" value="ECO:0007669"/>
    <property type="project" value="InterPro"/>
</dbReference>
<feature type="transmembrane region" description="Helical" evidence="8">
    <location>
        <begin position="133"/>
        <end position="155"/>
    </location>
</feature>
<feature type="transmembrane region" description="Helical" evidence="8">
    <location>
        <begin position="47"/>
        <end position="76"/>
    </location>
</feature>
<feature type="transmembrane region" description="Helical" evidence="8">
    <location>
        <begin position="234"/>
        <end position="259"/>
    </location>
</feature>
<name>A0AAJ3YYW0_9BACI</name>
<dbReference type="GeneID" id="82853573"/>
<dbReference type="CDD" id="cd13138">
    <property type="entry name" value="MATE_yoeA_like"/>
    <property type="match status" value="1"/>
</dbReference>
<keyword evidence="7 8" id="KW-0472">Membrane</keyword>
<dbReference type="GO" id="GO:0015297">
    <property type="term" value="F:antiporter activity"/>
    <property type="evidence" value="ECO:0007669"/>
    <property type="project" value="InterPro"/>
</dbReference>
<organism evidence="9 10">
    <name type="scientific">Bacillus glycinifermentans</name>
    <dbReference type="NCBI Taxonomy" id="1664069"/>
    <lineage>
        <taxon>Bacteria</taxon>
        <taxon>Bacillati</taxon>
        <taxon>Bacillota</taxon>
        <taxon>Bacilli</taxon>
        <taxon>Bacillales</taxon>
        <taxon>Bacillaceae</taxon>
        <taxon>Bacillus</taxon>
    </lineage>
</organism>
<dbReference type="GO" id="GO:0005886">
    <property type="term" value="C:plasma membrane"/>
    <property type="evidence" value="ECO:0007669"/>
    <property type="project" value="UniProtKB-SubCell"/>
</dbReference>
<dbReference type="EMBL" id="CP035232">
    <property type="protein sequence ID" value="QAT65716.1"/>
    <property type="molecule type" value="Genomic_DNA"/>
</dbReference>
<dbReference type="RefSeq" id="WP_046129598.1">
    <property type="nucleotide sequence ID" value="NZ_CP035232.1"/>
</dbReference>
<keyword evidence="3" id="KW-0813">Transport</keyword>
<evidence type="ECO:0000256" key="5">
    <source>
        <dbReference type="ARBA" id="ARBA00022692"/>
    </source>
</evidence>
<dbReference type="PANTHER" id="PTHR43549">
    <property type="entry name" value="MULTIDRUG RESISTANCE PROTEIN YPNP-RELATED"/>
    <property type="match status" value="1"/>
</dbReference>
<proteinExistence type="inferred from homology"/>
<keyword evidence="5 8" id="KW-0812">Transmembrane</keyword>
<sequence length="440" mass="47599">MNTDFTYGNVLTQLIFFSGPIILANLLQISFQFIDSLWVGNLLGAKALGATAVSGTVFFTVLSFVLGINNAALTILSQQKGKGDKEGLASYVNAFIVIMTVMSLLLGIIGYMFTNPLLSLLQTPNQMMDLASGYLRIHFIGIIFLFGYNFISTVLRAVGDSQTPLKFVLIAVMLNLFLDPLFISGFDLGISGAAYATVLSQGIAFIYGIVHTVKKGLVPFTLPKLPSLEETSVILKLGIPAGLQMVVISGGSMAIMSVVNSFGESVVSGFGAVQRIDSLLILPAMAIGTAVNSMAGQTIGGGDMERTKKIANYGVFYVVMFMLSISAAVFFAGYHAVKLFISEPEADGFGEQYLKTIAFFYPFIGINFVLNGVVRASGAMFQILVLNAVSFWVLRFPFSYMFSEWTGENGIALGIGTSFMLSSLTAFLYYRFSVYHIRRA</sequence>
<comment type="subcellular location">
    <subcellularLocation>
        <location evidence="1">Cell membrane</location>
        <topology evidence="1">Multi-pass membrane protein</topology>
    </subcellularLocation>
</comment>
<dbReference type="AlphaFoldDB" id="A0AAJ3YYW0"/>
<comment type="similarity">
    <text evidence="2">Belongs to the multi antimicrobial extrusion (MATE) (TC 2.A.66.1) family.</text>
</comment>
<feature type="transmembrane region" description="Helical" evidence="8">
    <location>
        <begin position="357"/>
        <end position="374"/>
    </location>
</feature>
<dbReference type="InterPro" id="IPR048279">
    <property type="entry name" value="MdtK-like"/>
</dbReference>
<feature type="transmembrane region" description="Helical" evidence="8">
    <location>
        <begin position="167"/>
        <end position="186"/>
    </location>
</feature>
<evidence type="ECO:0000256" key="3">
    <source>
        <dbReference type="ARBA" id="ARBA00022448"/>
    </source>
</evidence>
<feature type="transmembrane region" description="Helical" evidence="8">
    <location>
        <begin position="192"/>
        <end position="213"/>
    </location>
</feature>
<evidence type="ECO:0000256" key="1">
    <source>
        <dbReference type="ARBA" id="ARBA00004651"/>
    </source>
</evidence>
<feature type="transmembrane region" description="Helical" evidence="8">
    <location>
        <begin position="88"/>
        <end position="113"/>
    </location>
</feature>
<dbReference type="Pfam" id="PF01554">
    <property type="entry name" value="MatE"/>
    <property type="match status" value="2"/>
</dbReference>
<feature type="transmembrane region" description="Helical" evidence="8">
    <location>
        <begin position="314"/>
        <end position="337"/>
    </location>
</feature>
<dbReference type="InterPro" id="IPR052031">
    <property type="entry name" value="Membrane_Transporter-Flippase"/>
</dbReference>
<evidence type="ECO:0000256" key="8">
    <source>
        <dbReference type="SAM" id="Phobius"/>
    </source>
</evidence>
<keyword evidence="4" id="KW-1003">Cell membrane</keyword>
<feature type="transmembrane region" description="Helical" evidence="8">
    <location>
        <begin position="410"/>
        <end position="430"/>
    </location>
</feature>
<feature type="transmembrane region" description="Helical" evidence="8">
    <location>
        <begin position="7"/>
        <end position="27"/>
    </location>
</feature>
<keyword evidence="6 8" id="KW-1133">Transmembrane helix</keyword>
<dbReference type="InterPro" id="IPR002528">
    <property type="entry name" value="MATE_fam"/>
</dbReference>
<dbReference type="PIRSF" id="PIRSF006603">
    <property type="entry name" value="DinF"/>
    <property type="match status" value="1"/>
</dbReference>
<reference evidence="9 10" key="1">
    <citation type="submission" date="2019-01" db="EMBL/GenBank/DDBJ databases">
        <title>Genome sequence of Bacillus glycinifermentans SRCM103574.</title>
        <authorList>
            <person name="Kong H.-J."/>
            <person name="Jeong S.-Y."/>
            <person name="Jeong D.-Y."/>
        </authorList>
    </citation>
    <scope>NUCLEOTIDE SEQUENCE [LARGE SCALE GENOMIC DNA]</scope>
    <source>
        <strain evidence="9 10">SRCM103574</strain>
    </source>
</reference>
<evidence type="ECO:0000313" key="10">
    <source>
        <dbReference type="Proteomes" id="UP000288675"/>
    </source>
</evidence>